<dbReference type="InterPro" id="IPR027417">
    <property type="entry name" value="P-loop_NTPase"/>
</dbReference>
<evidence type="ECO:0000256" key="5">
    <source>
        <dbReference type="SAM" id="Phobius"/>
    </source>
</evidence>
<dbReference type="GO" id="GO:0005524">
    <property type="term" value="F:ATP binding"/>
    <property type="evidence" value="ECO:0007669"/>
    <property type="project" value="UniProtKB-KW"/>
</dbReference>
<dbReference type="InterPro" id="IPR003439">
    <property type="entry name" value="ABC_transporter-like_ATP-bd"/>
</dbReference>
<keyword evidence="9" id="KW-1185">Reference proteome</keyword>
<sequence>MAQNQDYTKSSRALFRYITKEKSDVTAIYIYAILSGLVQLSIPLGIQAIVSFVMGATMVTSLYLLIALVVLGTFLVGFFRIKVMQIIEKIQQKIFVEYAIAFAEKLPNINLSSTKKYYLPELVNRFFEAPNLQKGISKILLEIPTALIQILFGILLLSFYHPWFLVFGGIVIVIVVLIFRYTMDSGIQSSVEESDKKYEVASWLEDIAGAIKTFKINSKTEVHLAGTDERVVKYLSHRTSHFKVLEFQYKAIIGFKVIMTLLMLAIGTYLLVNQQLNIGAFIATEIVVLTMMTAVEKLIKSLESYYDVIASLVKLEKVTELTDEHNADIVLEQKNVGMEISFADVGFSFNDNKPILSALNFDIAPNTINMILGKLGAGKSLLLNMMAGFYDPITGSILFDKVPLKNLDKISLRNLIGLYMEDMKIIKGTLQENILLGRKDLGTEDILELSEKMGIEHLSSQFTNGFYTELSETDTEISFSSKKKILLLRALLGNHRLLLLEDPLDGMNGEFKLKMLAFLQELKKKTTIVIVSDDPELMNIADQQLYLQDGKVTSNLPNRI</sequence>
<dbReference type="GO" id="GO:0005886">
    <property type="term" value="C:plasma membrane"/>
    <property type="evidence" value="ECO:0007669"/>
    <property type="project" value="UniProtKB-SubCell"/>
</dbReference>
<dbReference type="Pfam" id="PF00005">
    <property type="entry name" value="ABC_tran"/>
    <property type="match status" value="1"/>
</dbReference>
<dbReference type="GO" id="GO:0016887">
    <property type="term" value="F:ATP hydrolysis activity"/>
    <property type="evidence" value="ECO:0007669"/>
    <property type="project" value="InterPro"/>
</dbReference>
<feature type="domain" description="ABC transporter" evidence="6">
    <location>
        <begin position="340"/>
        <end position="560"/>
    </location>
</feature>
<keyword evidence="3 5" id="KW-1133">Transmembrane helix</keyword>
<evidence type="ECO:0000259" key="6">
    <source>
        <dbReference type="PROSITE" id="PS50893"/>
    </source>
</evidence>
<dbReference type="OrthoDB" id="311344at2"/>
<feature type="transmembrane region" description="Helical" evidence="5">
    <location>
        <begin position="163"/>
        <end position="181"/>
    </location>
</feature>
<keyword evidence="4 5" id="KW-0472">Membrane</keyword>
<dbReference type="PANTHER" id="PTHR43394:SF4">
    <property type="entry name" value="TOXIN SECRETION ABC TRANSPORTER ATP-BINDING PROTEIN"/>
    <property type="match status" value="1"/>
</dbReference>
<dbReference type="GO" id="GO:0015421">
    <property type="term" value="F:ABC-type oligopeptide transporter activity"/>
    <property type="evidence" value="ECO:0007669"/>
    <property type="project" value="TreeGrafter"/>
</dbReference>
<protein>
    <submittedName>
        <fullName evidence="8">ABC transporter ATP-binding protein</fullName>
    </submittedName>
</protein>
<evidence type="ECO:0000313" key="8">
    <source>
        <dbReference type="EMBL" id="RWU10630.1"/>
    </source>
</evidence>
<evidence type="ECO:0000256" key="4">
    <source>
        <dbReference type="ARBA" id="ARBA00023136"/>
    </source>
</evidence>
<dbReference type="SUPFAM" id="SSF90123">
    <property type="entry name" value="ABC transporter transmembrane region"/>
    <property type="match status" value="1"/>
</dbReference>
<feature type="transmembrane region" description="Helical" evidence="5">
    <location>
        <begin position="251"/>
        <end position="272"/>
    </location>
</feature>
<dbReference type="Pfam" id="PF00664">
    <property type="entry name" value="ABC_membrane"/>
    <property type="match status" value="1"/>
</dbReference>
<comment type="caution">
    <text evidence="8">The sequence shown here is derived from an EMBL/GenBank/DDBJ whole genome shotgun (WGS) entry which is preliminary data.</text>
</comment>
<keyword evidence="8" id="KW-0067">ATP-binding</keyword>
<dbReference type="EMBL" id="SAYW01000001">
    <property type="protein sequence ID" value="RWU10630.1"/>
    <property type="molecule type" value="Genomic_DNA"/>
</dbReference>
<organism evidence="8 9">
    <name type="scientific">Pedobacter chitinilyticus</name>
    <dbReference type="NCBI Taxonomy" id="2233776"/>
    <lineage>
        <taxon>Bacteria</taxon>
        <taxon>Pseudomonadati</taxon>
        <taxon>Bacteroidota</taxon>
        <taxon>Sphingobacteriia</taxon>
        <taxon>Sphingobacteriales</taxon>
        <taxon>Sphingobacteriaceae</taxon>
        <taxon>Pedobacter</taxon>
    </lineage>
</organism>
<proteinExistence type="predicted"/>
<evidence type="ECO:0000256" key="3">
    <source>
        <dbReference type="ARBA" id="ARBA00022989"/>
    </source>
</evidence>
<dbReference type="InterPro" id="IPR011527">
    <property type="entry name" value="ABC1_TM_dom"/>
</dbReference>
<name>A0A443Z2D1_9SPHI</name>
<dbReference type="PANTHER" id="PTHR43394">
    <property type="entry name" value="ATP-DEPENDENT PERMEASE MDL1, MITOCHONDRIAL"/>
    <property type="match status" value="1"/>
</dbReference>
<accession>A0A443Z2D1</accession>
<dbReference type="AlphaFoldDB" id="A0A443Z2D1"/>
<dbReference type="Gene3D" id="3.40.50.300">
    <property type="entry name" value="P-loop containing nucleotide triphosphate hydrolases"/>
    <property type="match status" value="1"/>
</dbReference>
<dbReference type="RefSeq" id="WP_113646117.1">
    <property type="nucleotide sequence ID" value="NZ_QMHN01000001.1"/>
</dbReference>
<dbReference type="InterPro" id="IPR036640">
    <property type="entry name" value="ABC1_TM_sf"/>
</dbReference>
<evidence type="ECO:0000259" key="7">
    <source>
        <dbReference type="PROSITE" id="PS50929"/>
    </source>
</evidence>
<feature type="transmembrane region" description="Helical" evidence="5">
    <location>
        <begin position="28"/>
        <end position="50"/>
    </location>
</feature>
<dbReference type="PROSITE" id="PS50893">
    <property type="entry name" value="ABC_TRANSPORTER_2"/>
    <property type="match status" value="1"/>
</dbReference>
<dbReference type="SUPFAM" id="SSF52540">
    <property type="entry name" value="P-loop containing nucleoside triphosphate hydrolases"/>
    <property type="match status" value="1"/>
</dbReference>
<reference evidence="8 9" key="1">
    <citation type="submission" date="2018-06" db="EMBL/GenBank/DDBJ databases">
        <title>Pedobacter endophyticus sp. nov., an endophytic bacterium isolated from a leaf of Triticum aestivum.</title>
        <authorList>
            <person name="Zhang L."/>
        </authorList>
    </citation>
    <scope>NUCLEOTIDE SEQUENCE [LARGE SCALE GENOMIC DNA]</scope>
    <source>
        <strain evidence="8 9">CM134L-2</strain>
    </source>
</reference>
<dbReference type="Proteomes" id="UP000284120">
    <property type="component" value="Unassembled WGS sequence"/>
</dbReference>
<gene>
    <name evidence="8" type="ORF">DPV69_04635</name>
</gene>
<comment type="subcellular location">
    <subcellularLocation>
        <location evidence="1">Cell membrane</location>
        <topology evidence="1">Multi-pass membrane protein</topology>
    </subcellularLocation>
</comment>
<dbReference type="InterPro" id="IPR039421">
    <property type="entry name" value="Type_1_exporter"/>
</dbReference>
<feature type="domain" description="ABC transmembrane type-1" evidence="7">
    <location>
        <begin position="30"/>
        <end position="307"/>
    </location>
</feature>
<keyword evidence="2 5" id="KW-0812">Transmembrane</keyword>
<feature type="transmembrane region" description="Helical" evidence="5">
    <location>
        <begin position="62"/>
        <end position="81"/>
    </location>
</feature>
<feature type="transmembrane region" description="Helical" evidence="5">
    <location>
        <begin position="139"/>
        <end position="157"/>
    </location>
</feature>
<evidence type="ECO:0000313" key="9">
    <source>
        <dbReference type="Proteomes" id="UP000284120"/>
    </source>
</evidence>
<evidence type="ECO:0000256" key="1">
    <source>
        <dbReference type="ARBA" id="ARBA00004651"/>
    </source>
</evidence>
<dbReference type="PROSITE" id="PS50929">
    <property type="entry name" value="ABC_TM1F"/>
    <property type="match status" value="1"/>
</dbReference>
<dbReference type="Gene3D" id="1.20.1560.10">
    <property type="entry name" value="ABC transporter type 1, transmembrane domain"/>
    <property type="match status" value="1"/>
</dbReference>
<evidence type="ECO:0000256" key="2">
    <source>
        <dbReference type="ARBA" id="ARBA00022692"/>
    </source>
</evidence>
<keyword evidence="8" id="KW-0547">Nucleotide-binding</keyword>